<dbReference type="InterPro" id="IPR023198">
    <property type="entry name" value="PGP-like_dom2"/>
</dbReference>
<dbReference type="Pfam" id="PF00702">
    <property type="entry name" value="Hydrolase"/>
    <property type="match status" value="1"/>
</dbReference>
<name>A0ABY2SGW9_9HYPH</name>
<dbReference type="InterPro" id="IPR006439">
    <property type="entry name" value="HAD-SF_hydro_IA"/>
</dbReference>
<dbReference type="InterPro" id="IPR023214">
    <property type="entry name" value="HAD_sf"/>
</dbReference>
<dbReference type="NCBIfam" id="TIGR01428">
    <property type="entry name" value="HAD_type_II"/>
    <property type="match status" value="1"/>
</dbReference>
<gene>
    <name evidence="4" type="ORF">FCN80_19245</name>
</gene>
<evidence type="ECO:0000313" key="4">
    <source>
        <dbReference type="EMBL" id="TKI04099.1"/>
    </source>
</evidence>
<dbReference type="Gene3D" id="3.40.50.1000">
    <property type="entry name" value="HAD superfamily/HAD-like"/>
    <property type="match status" value="1"/>
</dbReference>
<comment type="caution">
    <text evidence="4">The sequence shown here is derived from an EMBL/GenBank/DDBJ whole genome shotgun (WGS) entry which is preliminary data.</text>
</comment>
<dbReference type="SUPFAM" id="SSF56784">
    <property type="entry name" value="HAD-like"/>
    <property type="match status" value="1"/>
</dbReference>
<comment type="similarity">
    <text evidence="1 3">Belongs to the HAD-like hydrolase superfamily. S-2-haloalkanoic acid dehalogenase family.</text>
</comment>
<keyword evidence="5" id="KW-1185">Reference proteome</keyword>
<reference evidence="4 5" key="1">
    <citation type="submission" date="2019-04" db="EMBL/GenBank/DDBJ databases">
        <authorList>
            <person name="Li M."/>
            <person name="Gao C."/>
        </authorList>
    </citation>
    <scope>NUCLEOTIDE SEQUENCE [LARGE SCALE GENOMIC DNA]</scope>
    <source>
        <strain evidence="4 5">BGMRC 2031</strain>
    </source>
</reference>
<dbReference type="PANTHER" id="PTHR43316:SF3">
    <property type="entry name" value="HALOACID DEHALOGENASE, TYPE II (AFU_ORTHOLOGUE AFUA_2G07750)-RELATED"/>
    <property type="match status" value="1"/>
</dbReference>
<sequence>MNTLPLLVFDVNETLLDIESLTPFFHRVLGSAEAMREWFAQLVLYSQSLTLSGQYAPFGVLGAEVLRMTAATRHKTVREDDIAELGALVAAMPAWPEVPAALEKLKLAGFRLFTLTNNPLSTLSRQLEKAGLSGFFEKNFSVDPVGSFKPAQSVYHHVANKLTAPPARLCLIACHTWDIIGARSAGWDAAMVLRQGNALLWVGPQPGVVAADLAGAAEKIIRFYQT</sequence>
<comment type="function">
    <text evidence="3">Catalyzes the hydrolytic dehalogenation of small (S)-2-haloalkanoic acids to yield the corresponding (R)-2-hydroxyalkanoic acids.</text>
</comment>
<dbReference type="RefSeq" id="WP_136991837.1">
    <property type="nucleotide sequence ID" value="NZ_SZPQ01000033.1"/>
</dbReference>
<dbReference type="InterPro" id="IPR051540">
    <property type="entry name" value="S-2-haloacid_dehalogenase"/>
</dbReference>
<protein>
    <recommendedName>
        <fullName evidence="3">(S)-2-haloacid dehalogenase</fullName>
        <ecNumber evidence="3">3.8.1.2</ecNumber>
    </recommendedName>
    <alternativeName>
        <fullName evidence="3">2-haloalkanoic acid dehalogenase</fullName>
    </alternativeName>
    <alternativeName>
        <fullName evidence="3">Halocarboxylic acid halidohydrolase</fullName>
    </alternativeName>
    <alternativeName>
        <fullName evidence="3">L-2-haloacid dehalogenase</fullName>
    </alternativeName>
</protein>
<dbReference type="PANTHER" id="PTHR43316">
    <property type="entry name" value="HYDROLASE, HALOACID DELAHOGENASE-RELATED"/>
    <property type="match status" value="1"/>
</dbReference>
<organism evidence="4 5">
    <name type="scientific">Martelella alba</name>
    <dbReference type="NCBI Taxonomy" id="2590451"/>
    <lineage>
        <taxon>Bacteria</taxon>
        <taxon>Pseudomonadati</taxon>
        <taxon>Pseudomonadota</taxon>
        <taxon>Alphaproteobacteria</taxon>
        <taxon>Hyphomicrobiales</taxon>
        <taxon>Aurantimonadaceae</taxon>
        <taxon>Martelella</taxon>
    </lineage>
</organism>
<comment type="catalytic activity">
    <reaction evidence="3">
        <text>an (S)-2-haloacid + H2O = a (2R)-2-hydroxycarboxylate + a halide anion + H(+)</text>
        <dbReference type="Rhea" id="RHEA:11192"/>
        <dbReference type="ChEBI" id="CHEBI:15377"/>
        <dbReference type="ChEBI" id="CHEBI:15378"/>
        <dbReference type="ChEBI" id="CHEBI:16042"/>
        <dbReference type="ChEBI" id="CHEBI:58314"/>
        <dbReference type="ChEBI" id="CHEBI:137405"/>
        <dbReference type="EC" id="3.8.1.2"/>
    </reaction>
</comment>
<dbReference type="CDD" id="cd02588">
    <property type="entry name" value="HAD_L2-DEX"/>
    <property type="match status" value="1"/>
</dbReference>
<evidence type="ECO:0000256" key="3">
    <source>
        <dbReference type="RuleBase" id="RU368077"/>
    </source>
</evidence>
<dbReference type="Gene3D" id="1.10.150.240">
    <property type="entry name" value="Putative phosphatase, domain 2"/>
    <property type="match status" value="1"/>
</dbReference>
<dbReference type="Proteomes" id="UP000305202">
    <property type="component" value="Unassembled WGS sequence"/>
</dbReference>
<dbReference type="NCBIfam" id="TIGR01493">
    <property type="entry name" value="HAD-SF-IA-v2"/>
    <property type="match status" value="1"/>
</dbReference>
<dbReference type="EMBL" id="SZPQ01000033">
    <property type="protein sequence ID" value="TKI04099.1"/>
    <property type="molecule type" value="Genomic_DNA"/>
</dbReference>
<dbReference type="InterPro" id="IPR036412">
    <property type="entry name" value="HAD-like_sf"/>
</dbReference>
<dbReference type="SFLD" id="SFLDG01129">
    <property type="entry name" value="C1.5:_HAD__Beta-PGM__Phosphata"/>
    <property type="match status" value="1"/>
</dbReference>
<accession>A0ABY2SGW9</accession>
<keyword evidence="2 3" id="KW-0378">Hydrolase</keyword>
<dbReference type="InterPro" id="IPR006328">
    <property type="entry name" value="2-HAD"/>
</dbReference>
<evidence type="ECO:0000256" key="1">
    <source>
        <dbReference type="ARBA" id="ARBA00008106"/>
    </source>
</evidence>
<evidence type="ECO:0000256" key="2">
    <source>
        <dbReference type="ARBA" id="ARBA00022801"/>
    </source>
</evidence>
<evidence type="ECO:0000313" key="5">
    <source>
        <dbReference type="Proteomes" id="UP000305202"/>
    </source>
</evidence>
<proteinExistence type="inferred from homology"/>
<dbReference type="SFLD" id="SFLDS00003">
    <property type="entry name" value="Haloacid_Dehalogenase"/>
    <property type="match status" value="1"/>
</dbReference>
<dbReference type="EC" id="3.8.1.2" evidence="3"/>
<dbReference type="PRINTS" id="PR00413">
    <property type="entry name" value="HADHALOGNASE"/>
</dbReference>